<protein>
    <submittedName>
        <fullName evidence="1">Uncharacterized protein</fullName>
    </submittedName>
</protein>
<name>A0A0E9R836_ANGAN</name>
<reference evidence="1" key="1">
    <citation type="submission" date="2014-11" db="EMBL/GenBank/DDBJ databases">
        <authorList>
            <person name="Amaro Gonzalez C."/>
        </authorList>
    </citation>
    <scope>NUCLEOTIDE SEQUENCE</scope>
</reference>
<proteinExistence type="predicted"/>
<reference evidence="1" key="2">
    <citation type="journal article" date="2015" name="Fish Shellfish Immunol.">
        <title>Early steps in the European eel (Anguilla anguilla)-Vibrio vulnificus interaction in the gills: Role of the RtxA13 toxin.</title>
        <authorList>
            <person name="Callol A."/>
            <person name="Pajuelo D."/>
            <person name="Ebbesson L."/>
            <person name="Teles M."/>
            <person name="MacKenzie S."/>
            <person name="Amaro C."/>
        </authorList>
    </citation>
    <scope>NUCLEOTIDE SEQUENCE</scope>
</reference>
<dbReference type="EMBL" id="GBXM01083281">
    <property type="protein sequence ID" value="JAH25296.1"/>
    <property type="molecule type" value="Transcribed_RNA"/>
</dbReference>
<accession>A0A0E9R836</accession>
<organism evidence="1">
    <name type="scientific">Anguilla anguilla</name>
    <name type="common">European freshwater eel</name>
    <name type="synonym">Muraena anguilla</name>
    <dbReference type="NCBI Taxonomy" id="7936"/>
    <lineage>
        <taxon>Eukaryota</taxon>
        <taxon>Metazoa</taxon>
        <taxon>Chordata</taxon>
        <taxon>Craniata</taxon>
        <taxon>Vertebrata</taxon>
        <taxon>Euteleostomi</taxon>
        <taxon>Actinopterygii</taxon>
        <taxon>Neopterygii</taxon>
        <taxon>Teleostei</taxon>
        <taxon>Anguilliformes</taxon>
        <taxon>Anguillidae</taxon>
        <taxon>Anguilla</taxon>
    </lineage>
</organism>
<dbReference type="AlphaFoldDB" id="A0A0E9R836"/>
<evidence type="ECO:0000313" key="1">
    <source>
        <dbReference type="EMBL" id="JAH25296.1"/>
    </source>
</evidence>
<sequence>MKPHHNLLVEQRTTCSCNRHSIVSRTV</sequence>